<dbReference type="PANTHER" id="PTHR44191:SF13">
    <property type="entry name" value="DUPLICATED HOMEODOMAIN-LIKE SUPERFAMILY PROTEIN"/>
    <property type="match status" value="1"/>
</dbReference>
<evidence type="ECO:0000256" key="2">
    <source>
        <dbReference type="ARBA" id="ARBA00023125"/>
    </source>
</evidence>
<evidence type="ECO:0000256" key="3">
    <source>
        <dbReference type="ARBA" id="ARBA00023242"/>
    </source>
</evidence>
<evidence type="ECO:0000256" key="1">
    <source>
        <dbReference type="ARBA" id="ARBA00004123"/>
    </source>
</evidence>
<reference evidence="5" key="1">
    <citation type="submission" date="2014-07" db="EMBL/GenBank/DDBJ databases">
        <title>Identification of a novel salt tolerance gene in wild soybean by whole-genome sequencing.</title>
        <authorList>
            <person name="Lam H.-M."/>
            <person name="Qi X."/>
            <person name="Li M.-W."/>
            <person name="Liu X."/>
            <person name="Xie M."/>
            <person name="Ni M."/>
            <person name="Xu X."/>
        </authorList>
    </citation>
    <scope>NUCLEOTIDE SEQUENCE [LARGE SCALE GENOMIC DNA]</scope>
    <source>
        <tissue evidence="5">Root</tissue>
    </source>
</reference>
<comment type="subcellular location">
    <subcellularLocation>
        <location evidence="1">Nucleus</location>
    </subcellularLocation>
</comment>
<dbReference type="GO" id="GO:0005634">
    <property type="term" value="C:nucleus"/>
    <property type="evidence" value="ECO:0007669"/>
    <property type="project" value="UniProtKB-SubCell"/>
</dbReference>
<dbReference type="Gene3D" id="1.10.10.60">
    <property type="entry name" value="Homeodomain-like"/>
    <property type="match status" value="1"/>
</dbReference>
<dbReference type="PANTHER" id="PTHR44191">
    <property type="entry name" value="TRANSCRIPTION FACTOR KUA1"/>
    <property type="match status" value="1"/>
</dbReference>
<keyword evidence="2" id="KW-0238">DNA-binding</keyword>
<dbReference type="GO" id="GO:0006355">
    <property type="term" value="P:regulation of DNA-templated transcription"/>
    <property type="evidence" value="ECO:0007669"/>
    <property type="project" value="UniProtKB-ARBA"/>
</dbReference>
<dbReference type="EMBL" id="KN654116">
    <property type="protein sequence ID" value="KHN26043.1"/>
    <property type="molecule type" value="Genomic_DNA"/>
</dbReference>
<evidence type="ECO:0000313" key="5">
    <source>
        <dbReference type="EMBL" id="KHN26043.1"/>
    </source>
</evidence>
<dbReference type="GO" id="GO:0009751">
    <property type="term" value="P:response to salicylic acid"/>
    <property type="evidence" value="ECO:0007669"/>
    <property type="project" value="TreeGrafter"/>
</dbReference>
<sequence length="287" mass="33248">MERFGKGSWTKIAQQVVLTKTPSQVTSHAQKFFHHHSSVKQSKRQRKKPSIHDITLVSQPVAQHNPVNEQLAEKLHVVPSQQLTDFEGSLALHHNDQLSRPPLTMAQDLQIQQLPHFVDHDSWVSTPNQQVPELPHNLLDQDKWIPPLGLQIHQFSDLIDDHIDLAPLPDLLELPLPYLPLPHHLDQEKWVPPQDFQTQQLPHFMDHDNWVSTPNQQFQELPHHLLDQENWTPPLDLEIHQFADFNDDHLDLDPLHDLLELPLPDLLPKLSHDDQEKWIPPTNSPTS</sequence>
<organism evidence="5">
    <name type="scientific">Glycine soja</name>
    <name type="common">Wild soybean</name>
    <dbReference type="NCBI Taxonomy" id="3848"/>
    <lineage>
        <taxon>Eukaryota</taxon>
        <taxon>Viridiplantae</taxon>
        <taxon>Streptophyta</taxon>
        <taxon>Embryophyta</taxon>
        <taxon>Tracheophyta</taxon>
        <taxon>Spermatophyta</taxon>
        <taxon>Magnoliopsida</taxon>
        <taxon>eudicotyledons</taxon>
        <taxon>Gunneridae</taxon>
        <taxon>Pentapetalae</taxon>
        <taxon>rosids</taxon>
        <taxon>fabids</taxon>
        <taxon>Fabales</taxon>
        <taxon>Fabaceae</taxon>
        <taxon>Papilionoideae</taxon>
        <taxon>50 kb inversion clade</taxon>
        <taxon>NPAAA clade</taxon>
        <taxon>indigoferoid/millettioid clade</taxon>
        <taxon>Phaseoleae</taxon>
        <taxon>Glycine</taxon>
        <taxon>Glycine subgen. Soja</taxon>
    </lineage>
</organism>
<proteinExistence type="predicted"/>
<evidence type="ECO:0000259" key="4">
    <source>
        <dbReference type="PROSITE" id="PS51294"/>
    </source>
</evidence>
<dbReference type="InterPro" id="IPR052245">
    <property type="entry name" value="Plant_Stress_Dev_TF"/>
</dbReference>
<dbReference type="SUPFAM" id="SSF46689">
    <property type="entry name" value="Homeodomain-like"/>
    <property type="match status" value="1"/>
</dbReference>
<dbReference type="GO" id="GO:0009739">
    <property type="term" value="P:response to gibberellin"/>
    <property type="evidence" value="ECO:0007669"/>
    <property type="project" value="TreeGrafter"/>
</dbReference>
<dbReference type="InterPro" id="IPR017930">
    <property type="entry name" value="Myb_dom"/>
</dbReference>
<name>A0A0B2R1V8_GLYSO</name>
<protein>
    <recommendedName>
        <fullName evidence="4">HTH myb-type domain-containing protein</fullName>
    </recommendedName>
</protein>
<dbReference type="GO" id="GO:0003677">
    <property type="term" value="F:DNA binding"/>
    <property type="evidence" value="ECO:0007669"/>
    <property type="project" value="UniProtKB-KW"/>
</dbReference>
<feature type="domain" description="HTH myb-type" evidence="4">
    <location>
        <begin position="1"/>
        <end position="37"/>
    </location>
</feature>
<dbReference type="InterPro" id="IPR009057">
    <property type="entry name" value="Homeodomain-like_sf"/>
</dbReference>
<dbReference type="PROSITE" id="PS51294">
    <property type="entry name" value="HTH_MYB"/>
    <property type="match status" value="1"/>
</dbReference>
<dbReference type="AlphaFoldDB" id="A0A0B2R1V8"/>
<keyword evidence="3" id="KW-0539">Nucleus</keyword>
<dbReference type="Proteomes" id="UP000053555">
    <property type="component" value="Unassembled WGS sequence"/>
</dbReference>
<gene>
    <name evidence="5" type="ORF">glysoja_025141</name>
</gene>
<accession>A0A0B2R1V8</accession>